<dbReference type="InterPro" id="IPR001254">
    <property type="entry name" value="Trypsin_dom"/>
</dbReference>
<feature type="domain" description="Peptidase S1" evidence="2">
    <location>
        <begin position="31"/>
        <end position="78"/>
    </location>
</feature>
<dbReference type="OrthoDB" id="10059102at2759"/>
<dbReference type="GO" id="GO:0004252">
    <property type="term" value="F:serine-type endopeptidase activity"/>
    <property type="evidence" value="ECO:0007669"/>
    <property type="project" value="InterPro"/>
</dbReference>
<dbReference type="SUPFAM" id="SSF50494">
    <property type="entry name" value="Trypsin-like serine proteases"/>
    <property type="match status" value="1"/>
</dbReference>
<dbReference type="GO" id="GO:0006508">
    <property type="term" value="P:proteolysis"/>
    <property type="evidence" value="ECO:0007669"/>
    <property type="project" value="InterPro"/>
</dbReference>
<protein>
    <submittedName>
        <fullName evidence="4">Thrombin-like enzyme ancrod</fullName>
    </submittedName>
</protein>
<dbReference type="InterPro" id="IPR009003">
    <property type="entry name" value="Peptidase_S1_PA"/>
</dbReference>
<dbReference type="RefSeq" id="XP_055861118.1">
    <property type="nucleotide sequence ID" value="XM_056005143.1"/>
</dbReference>
<name>A0A9W2YEF6_BIOGL</name>
<accession>A0A9W2YEF6</accession>
<dbReference type="InterPro" id="IPR043504">
    <property type="entry name" value="Peptidase_S1_PA_chymotrypsin"/>
</dbReference>
<dbReference type="GeneID" id="129921907"/>
<sequence>MIVLILTSFFISLDVMEMSTGLGPVKVRSIPCRADSGGPLMCGKYLDELVGVLSRGPADCVGNAPALYVNLSAYRDWLADKL</sequence>
<evidence type="ECO:0000256" key="1">
    <source>
        <dbReference type="SAM" id="SignalP"/>
    </source>
</evidence>
<keyword evidence="1" id="KW-0732">Signal</keyword>
<keyword evidence="3" id="KW-1185">Reference proteome</keyword>
<dbReference type="Proteomes" id="UP001165740">
    <property type="component" value="Chromosome 12"/>
</dbReference>
<feature type="chain" id="PRO_5040843542" evidence="1">
    <location>
        <begin position="22"/>
        <end position="82"/>
    </location>
</feature>
<reference evidence="4" key="1">
    <citation type="submission" date="2025-08" db="UniProtKB">
        <authorList>
            <consortium name="RefSeq"/>
        </authorList>
    </citation>
    <scope>IDENTIFICATION</scope>
</reference>
<evidence type="ECO:0000259" key="2">
    <source>
        <dbReference type="Pfam" id="PF00089"/>
    </source>
</evidence>
<feature type="signal peptide" evidence="1">
    <location>
        <begin position="1"/>
        <end position="21"/>
    </location>
</feature>
<dbReference type="AlphaFoldDB" id="A0A9W2YEF6"/>
<gene>
    <name evidence="4" type="primary">LOC129921907</name>
</gene>
<dbReference type="Pfam" id="PF00089">
    <property type="entry name" value="Trypsin"/>
    <property type="match status" value="1"/>
</dbReference>
<evidence type="ECO:0000313" key="3">
    <source>
        <dbReference type="Proteomes" id="UP001165740"/>
    </source>
</evidence>
<dbReference type="Gene3D" id="2.40.10.10">
    <property type="entry name" value="Trypsin-like serine proteases"/>
    <property type="match status" value="1"/>
</dbReference>
<evidence type="ECO:0000313" key="4">
    <source>
        <dbReference type="RefSeq" id="XP_055861118.1"/>
    </source>
</evidence>
<proteinExistence type="predicted"/>
<organism evidence="3 4">
    <name type="scientific">Biomphalaria glabrata</name>
    <name type="common">Bloodfluke planorb</name>
    <name type="synonym">Freshwater snail</name>
    <dbReference type="NCBI Taxonomy" id="6526"/>
    <lineage>
        <taxon>Eukaryota</taxon>
        <taxon>Metazoa</taxon>
        <taxon>Spiralia</taxon>
        <taxon>Lophotrochozoa</taxon>
        <taxon>Mollusca</taxon>
        <taxon>Gastropoda</taxon>
        <taxon>Heterobranchia</taxon>
        <taxon>Euthyneura</taxon>
        <taxon>Panpulmonata</taxon>
        <taxon>Hygrophila</taxon>
        <taxon>Lymnaeoidea</taxon>
        <taxon>Planorbidae</taxon>
        <taxon>Biomphalaria</taxon>
    </lineage>
</organism>